<reference evidence="1" key="1">
    <citation type="journal article" date="2009" name="Rice">
        <title>De Novo Next Generation Sequencing of Plant Genomes.</title>
        <authorList>
            <person name="Rounsley S."/>
            <person name="Marri P.R."/>
            <person name="Yu Y."/>
            <person name="He R."/>
            <person name="Sisneros N."/>
            <person name="Goicoechea J.L."/>
            <person name="Lee S.J."/>
            <person name="Angelova A."/>
            <person name="Kudrna D."/>
            <person name="Luo M."/>
            <person name="Affourtit J."/>
            <person name="Desany B."/>
            <person name="Knight J."/>
            <person name="Niazi F."/>
            <person name="Egholm M."/>
            <person name="Wing R.A."/>
        </authorList>
    </citation>
    <scope>NUCLEOTIDE SEQUENCE [LARGE SCALE GENOMIC DNA]</scope>
    <source>
        <strain evidence="1">cv. IRGC 105608</strain>
    </source>
</reference>
<sequence>MEVREAATAQARAKEEPAAGWLLSTSWWSASAAAARSGDSTSSSFFMAGWVGEARWARAGERGWGVVVLMKRGARHARARRGERAAWRGVARRGEETWTSAAAVAGFDLNVRLEEDEDGNVPFHLNEPILEDHNNMLYRTKLLLKDSIEGRT</sequence>
<protein>
    <submittedName>
        <fullName evidence="1">Uncharacterized protein</fullName>
    </submittedName>
</protein>
<dbReference type="PaxDb" id="65489-OBART12G13540.1"/>
<proteinExistence type="predicted"/>
<dbReference type="Proteomes" id="UP000026960">
    <property type="component" value="Chromosome 12"/>
</dbReference>
<accession>A0A0D3HUZ7</accession>
<reference evidence="1" key="2">
    <citation type="submission" date="2015-03" db="UniProtKB">
        <authorList>
            <consortium name="EnsemblPlants"/>
        </authorList>
    </citation>
    <scope>IDENTIFICATION</scope>
</reference>
<dbReference type="EnsemblPlants" id="OBART12G13540.1">
    <property type="protein sequence ID" value="OBART12G13540.1"/>
    <property type="gene ID" value="OBART12G13540"/>
</dbReference>
<keyword evidence="2" id="KW-1185">Reference proteome</keyword>
<evidence type="ECO:0000313" key="2">
    <source>
        <dbReference type="Proteomes" id="UP000026960"/>
    </source>
</evidence>
<evidence type="ECO:0000313" key="1">
    <source>
        <dbReference type="EnsemblPlants" id="OBART12G13540.1"/>
    </source>
</evidence>
<dbReference type="HOGENOM" id="CLU_1725087_0_0_1"/>
<name>A0A0D3HUZ7_9ORYZ</name>
<dbReference type="Gramene" id="OBART12G13540.1">
    <property type="protein sequence ID" value="OBART12G13540.1"/>
    <property type="gene ID" value="OBART12G13540"/>
</dbReference>
<dbReference type="AlphaFoldDB" id="A0A0D3HUZ7"/>
<organism evidence="1">
    <name type="scientific">Oryza barthii</name>
    <dbReference type="NCBI Taxonomy" id="65489"/>
    <lineage>
        <taxon>Eukaryota</taxon>
        <taxon>Viridiplantae</taxon>
        <taxon>Streptophyta</taxon>
        <taxon>Embryophyta</taxon>
        <taxon>Tracheophyta</taxon>
        <taxon>Spermatophyta</taxon>
        <taxon>Magnoliopsida</taxon>
        <taxon>Liliopsida</taxon>
        <taxon>Poales</taxon>
        <taxon>Poaceae</taxon>
        <taxon>BOP clade</taxon>
        <taxon>Oryzoideae</taxon>
        <taxon>Oryzeae</taxon>
        <taxon>Oryzinae</taxon>
        <taxon>Oryza</taxon>
    </lineage>
</organism>